<evidence type="ECO:0000256" key="1">
    <source>
        <dbReference type="SAM" id="MobiDB-lite"/>
    </source>
</evidence>
<proteinExistence type="predicted"/>
<dbReference type="AlphaFoldDB" id="A0A448ZCF6"/>
<evidence type="ECO:0000313" key="3">
    <source>
        <dbReference type="Proteomes" id="UP000291116"/>
    </source>
</evidence>
<gene>
    <name evidence="2" type="ORF">PSNMU_V1.4_AUG-EV-PASAV3_0065940</name>
</gene>
<dbReference type="EMBL" id="CAACVS010000234">
    <property type="protein sequence ID" value="VEU39729.1"/>
    <property type="molecule type" value="Genomic_DNA"/>
</dbReference>
<feature type="region of interest" description="Disordered" evidence="1">
    <location>
        <begin position="56"/>
        <end position="108"/>
    </location>
</feature>
<dbReference type="Proteomes" id="UP000291116">
    <property type="component" value="Unassembled WGS sequence"/>
</dbReference>
<protein>
    <submittedName>
        <fullName evidence="2">Uncharacterized protein</fullName>
    </submittedName>
</protein>
<keyword evidence="3" id="KW-1185">Reference proteome</keyword>
<feature type="compositionally biased region" description="Polar residues" evidence="1">
    <location>
        <begin position="56"/>
        <end position="73"/>
    </location>
</feature>
<name>A0A448ZCF6_9STRA</name>
<sequence length="143" mass="16108">MATKKLFHYPDTPTTVTTAASLEERFDRPNVYGNIKTIAMHHRLDNTVDFTSKSTATSNSILEEQASVPSLPSRNDNRDDDNNVENANANANARSFRKSQAALQKSYQKRREAYRKLPLSVRTNTGINLKNLHPLAVRNGEFC</sequence>
<evidence type="ECO:0000313" key="2">
    <source>
        <dbReference type="EMBL" id="VEU39729.1"/>
    </source>
</evidence>
<organism evidence="2 3">
    <name type="scientific">Pseudo-nitzschia multistriata</name>
    <dbReference type="NCBI Taxonomy" id="183589"/>
    <lineage>
        <taxon>Eukaryota</taxon>
        <taxon>Sar</taxon>
        <taxon>Stramenopiles</taxon>
        <taxon>Ochrophyta</taxon>
        <taxon>Bacillariophyta</taxon>
        <taxon>Bacillariophyceae</taxon>
        <taxon>Bacillariophycidae</taxon>
        <taxon>Bacillariales</taxon>
        <taxon>Bacillariaceae</taxon>
        <taxon>Pseudo-nitzschia</taxon>
    </lineage>
</organism>
<feature type="compositionally biased region" description="Low complexity" evidence="1">
    <location>
        <begin position="84"/>
        <end position="94"/>
    </location>
</feature>
<reference evidence="2 3" key="1">
    <citation type="submission" date="2019-01" db="EMBL/GenBank/DDBJ databases">
        <authorList>
            <person name="Ferrante I. M."/>
        </authorList>
    </citation>
    <scope>NUCLEOTIDE SEQUENCE [LARGE SCALE GENOMIC DNA]</scope>
    <source>
        <strain evidence="2 3">B856</strain>
    </source>
</reference>
<accession>A0A448ZCF6</accession>